<protein>
    <submittedName>
        <fullName evidence="2">Helix-turn-helix domain-containing protein</fullName>
    </submittedName>
</protein>
<dbReference type="Pfam" id="PF12840">
    <property type="entry name" value="HTH_20"/>
    <property type="match status" value="1"/>
</dbReference>
<accession>A0AA90GZB1</accession>
<dbReference type="CDD" id="cd00090">
    <property type="entry name" value="HTH_ARSR"/>
    <property type="match status" value="1"/>
</dbReference>
<dbReference type="SUPFAM" id="SSF46785">
    <property type="entry name" value="Winged helix' DNA-binding domain"/>
    <property type="match status" value="1"/>
</dbReference>
<comment type="caution">
    <text evidence="2">The sequence shown here is derived from an EMBL/GenBank/DDBJ whole genome shotgun (WGS) entry which is preliminary data.</text>
</comment>
<dbReference type="AlphaFoldDB" id="A0AA90GZB1"/>
<feature type="domain" description="HTH arsR-type" evidence="1">
    <location>
        <begin position="14"/>
        <end position="92"/>
    </location>
</feature>
<dbReference type="EMBL" id="JABXJJ020000015">
    <property type="protein sequence ID" value="MDI5970359.1"/>
    <property type="molecule type" value="Genomic_DNA"/>
</dbReference>
<dbReference type="RefSeq" id="WP_271313341.1">
    <property type="nucleotide sequence ID" value="NZ_JABXJJ020000015.1"/>
</dbReference>
<organism evidence="2">
    <name type="scientific">Streptantibioticus silvisoli</name>
    <dbReference type="NCBI Taxonomy" id="2705255"/>
    <lineage>
        <taxon>Bacteria</taxon>
        <taxon>Bacillati</taxon>
        <taxon>Actinomycetota</taxon>
        <taxon>Actinomycetes</taxon>
        <taxon>Kitasatosporales</taxon>
        <taxon>Streptomycetaceae</taxon>
        <taxon>Streptantibioticus</taxon>
    </lineage>
</organism>
<dbReference type="InterPro" id="IPR036390">
    <property type="entry name" value="WH_DNA-bd_sf"/>
</dbReference>
<evidence type="ECO:0000313" key="2">
    <source>
        <dbReference type="EMBL" id="MDI5970359.1"/>
    </source>
</evidence>
<dbReference type="SMART" id="SM00418">
    <property type="entry name" value="HTH_ARSR"/>
    <property type="match status" value="1"/>
</dbReference>
<proteinExistence type="predicted"/>
<name>A0AA90GZB1_9ACTN</name>
<dbReference type="InterPro" id="IPR001845">
    <property type="entry name" value="HTH_ArsR_DNA-bd_dom"/>
</dbReference>
<reference evidence="2" key="1">
    <citation type="submission" date="2023-05" db="EMBL/GenBank/DDBJ databases">
        <title>Streptantibioticus silvisoli sp. nov., acidotolerant actinomycetes 1 from pine litter.</title>
        <authorList>
            <person name="Swiecimska M."/>
            <person name="Golinska P."/>
            <person name="Sangal V."/>
            <person name="Wachnowicz B."/>
            <person name="Goodfellow M."/>
        </authorList>
    </citation>
    <scope>NUCLEOTIDE SEQUENCE</scope>
    <source>
        <strain evidence="2">SL13</strain>
    </source>
</reference>
<dbReference type="InterPro" id="IPR011991">
    <property type="entry name" value="ArsR-like_HTH"/>
</dbReference>
<dbReference type="Gene3D" id="1.10.10.10">
    <property type="entry name" value="Winged helix-like DNA-binding domain superfamily/Winged helix DNA-binding domain"/>
    <property type="match status" value="1"/>
</dbReference>
<sequence length="207" mass="21860">MTSRAGEREVGDVGTLKALADPLRLAMLGALMRPDAGPMTVKEIAAELEEPPTKLYRHIKQLERSGLVVVAGTRLVSGIVESRYAAAQEALRLSRRMFSGGTAEPSDGLGVLLAAVDVLGRDLRRQFGAGRLELAGRPDGPGGAPAFAHLTMRLSPERLGVLRERLVTLATELHEEGDSPGADTVEVTLFSLLYGLDPAPGGVSGSR</sequence>
<dbReference type="InterPro" id="IPR036388">
    <property type="entry name" value="WH-like_DNA-bd_sf"/>
</dbReference>
<gene>
    <name evidence="2" type="ORF">POF50_013565</name>
</gene>
<dbReference type="GO" id="GO:0003700">
    <property type="term" value="F:DNA-binding transcription factor activity"/>
    <property type="evidence" value="ECO:0007669"/>
    <property type="project" value="InterPro"/>
</dbReference>
<evidence type="ECO:0000259" key="1">
    <source>
        <dbReference type="SMART" id="SM00418"/>
    </source>
</evidence>